<dbReference type="PIRSF" id="PIRSF018005">
    <property type="entry name" value="UCP018005"/>
    <property type="match status" value="1"/>
</dbReference>
<sequence length="319" mass="34980">MLERVPVRETQREAFRADVRAGLGSPKKSLPSRWLYDDRGSELFEEITRLPEYYPTRTETLILERHAAEMAAFCGPRATVVEYGAGAGVKTALLLAALDNPAVYVPIDIAGDFLELAAARLQQRFPWLEIRPVTGDFTADLDLPDDLPRLNARVGFFPGSTIGNLSEAEARGFLERMRGHLGPGGRAIVGVDLRKDLARLLPAYDDGAGVTAAFNLNVLERINRELEGGFDLSRFAHEARWNEREGAVEMHAVSLADQTVAVGGERVAFARGETIHTESSRKYSADGFAALAAAAGWRVTRIWTDDERLFAVTGLEPSA</sequence>
<evidence type="ECO:0000313" key="4">
    <source>
        <dbReference type="EMBL" id="GLK76921.1"/>
    </source>
</evidence>
<dbReference type="InterPro" id="IPR051128">
    <property type="entry name" value="EgtD_Methyltrsf_superfamily"/>
</dbReference>
<proteinExistence type="predicted"/>
<dbReference type="RefSeq" id="WP_271204774.1">
    <property type="nucleotide sequence ID" value="NZ_BSFK01000010.1"/>
</dbReference>
<dbReference type="AlphaFoldDB" id="A0A9W6JG20"/>
<evidence type="ECO:0000256" key="2">
    <source>
        <dbReference type="ARBA" id="ARBA00022679"/>
    </source>
</evidence>
<evidence type="ECO:0000256" key="1">
    <source>
        <dbReference type="ARBA" id="ARBA00022603"/>
    </source>
</evidence>
<name>A0A9W6JG20_9HYPH</name>
<keyword evidence="5" id="KW-1185">Reference proteome</keyword>
<dbReference type="Proteomes" id="UP001143364">
    <property type="component" value="Unassembled WGS sequence"/>
</dbReference>
<dbReference type="InterPro" id="IPR019257">
    <property type="entry name" value="MeTrfase_dom"/>
</dbReference>
<dbReference type="InterPro" id="IPR035094">
    <property type="entry name" value="EgtD"/>
</dbReference>
<keyword evidence="2" id="KW-0808">Transferase</keyword>
<keyword evidence="1" id="KW-0489">Methyltransferase</keyword>
<evidence type="ECO:0000259" key="3">
    <source>
        <dbReference type="Pfam" id="PF10017"/>
    </source>
</evidence>
<dbReference type="GO" id="GO:0008168">
    <property type="term" value="F:methyltransferase activity"/>
    <property type="evidence" value="ECO:0007669"/>
    <property type="project" value="UniProtKB-KW"/>
</dbReference>
<feature type="domain" description="Histidine-specific methyltransferase SAM-dependent" evidence="3">
    <location>
        <begin position="15"/>
        <end position="315"/>
    </location>
</feature>
<dbReference type="InterPro" id="IPR029063">
    <property type="entry name" value="SAM-dependent_MTases_sf"/>
</dbReference>
<dbReference type="NCBIfam" id="TIGR03438">
    <property type="entry name" value="egtD_ergothio"/>
    <property type="match status" value="1"/>
</dbReference>
<dbReference type="EMBL" id="BSFK01000010">
    <property type="protein sequence ID" value="GLK76921.1"/>
    <property type="molecule type" value="Genomic_DNA"/>
</dbReference>
<comment type="caution">
    <text evidence="4">The sequence shown here is derived from an EMBL/GenBank/DDBJ whole genome shotgun (WGS) entry which is preliminary data.</text>
</comment>
<dbReference type="PANTHER" id="PTHR43397">
    <property type="entry name" value="ERGOTHIONEINE BIOSYNTHESIS PROTEIN 1"/>
    <property type="match status" value="1"/>
</dbReference>
<gene>
    <name evidence="4" type="ORF">GCM10008171_21750</name>
</gene>
<reference evidence="4" key="2">
    <citation type="submission" date="2023-01" db="EMBL/GenBank/DDBJ databases">
        <authorList>
            <person name="Sun Q."/>
            <person name="Evtushenko L."/>
        </authorList>
    </citation>
    <scope>NUCLEOTIDE SEQUENCE</scope>
    <source>
        <strain evidence="4">VKM B-2555</strain>
    </source>
</reference>
<dbReference type="Pfam" id="PF10017">
    <property type="entry name" value="Methyltransf_33"/>
    <property type="match status" value="1"/>
</dbReference>
<reference evidence="4" key="1">
    <citation type="journal article" date="2014" name="Int. J. Syst. Evol. Microbiol.">
        <title>Complete genome sequence of Corynebacterium casei LMG S-19264T (=DSM 44701T), isolated from a smear-ripened cheese.</title>
        <authorList>
            <consortium name="US DOE Joint Genome Institute (JGI-PGF)"/>
            <person name="Walter F."/>
            <person name="Albersmeier A."/>
            <person name="Kalinowski J."/>
            <person name="Ruckert C."/>
        </authorList>
    </citation>
    <scope>NUCLEOTIDE SEQUENCE</scope>
    <source>
        <strain evidence="4">VKM B-2555</strain>
    </source>
</reference>
<dbReference type="PANTHER" id="PTHR43397:SF1">
    <property type="entry name" value="ERGOTHIONEINE BIOSYNTHESIS PROTEIN 1"/>
    <property type="match status" value="1"/>
</dbReference>
<dbReference type="InterPro" id="IPR017804">
    <property type="entry name" value="MeTrfase_EgtD-like"/>
</dbReference>
<accession>A0A9W6JG20</accession>
<evidence type="ECO:0000313" key="5">
    <source>
        <dbReference type="Proteomes" id="UP001143364"/>
    </source>
</evidence>
<dbReference type="GO" id="GO:0032259">
    <property type="term" value="P:methylation"/>
    <property type="evidence" value="ECO:0007669"/>
    <property type="project" value="UniProtKB-KW"/>
</dbReference>
<protein>
    <submittedName>
        <fullName evidence="4">Dimethylhistidine N-methyltransferase</fullName>
    </submittedName>
</protein>
<dbReference type="Gene3D" id="3.40.50.150">
    <property type="entry name" value="Vaccinia Virus protein VP39"/>
    <property type="match status" value="1"/>
</dbReference>
<dbReference type="SUPFAM" id="SSF53335">
    <property type="entry name" value="S-adenosyl-L-methionine-dependent methyltransferases"/>
    <property type="match status" value="1"/>
</dbReference>
<organism evidence="4 5">
    <name type="scientific">Methylopila jiangsuensis</name>
    <dbReference type="NCBI Taxonomy" id="586230"/>
    <lineage>
        <taxon>Bacteria</taxon>
        <taxon>Pseudomonadati</taxon>
        <taxon>Pseudomonadota</taxon>
        <taxon>Alphaproteobacteria</taxon>
        <taxon>Hyphomicrobiales</taxon>
        <taxon>Methylopilaceae</taxon>
        <taxon>Methylopila</taxon>
    </lineage>
</organism>